<dbReference type="GO" id="GO:0004674">
    <property type="term" value="F:protein serine/threonine kinase activity"/>
    <property type="evidence" value="ECO:0007669"/>
    <property type="project" value="UniProtKB-KW"/>
</dbReference>
<evidence type="ECO:0000256" key="8">
    <source>
        <dbReference type="ARBA" id="ARBA00022741"/>
    </source>
</evidence>
<keyword evidence="13" id="KW-0325">Glycoprotein</keyword>
<dbReference type="InterPro" id="IPR001611">
    <property type="entry name" value="Leu-rich_rpt"/>
</dbReference>
<keyword evidence="9" id="KW-0418">Kinase</keyword>
<dbReference type="PANTHER" id="PTHR45974">
    <property type="entry name" value="RECEPTOR-LIKE PROTEIN 55"/>
    <property type="match status" value="1"/>
</dbReference>
<keyword evidence="5" id="KW-0808">Transferase</keyword>
<dbReference type="InterPro" id="IPR032675">
    <property type="entry name" value="LRR_dom_sf"/>
</dbReference>
<name>A0A7J7NCT4_9MAGN</name>
<keyword evidence="6" id="KW-0732">Signal</keyword>
<comment type="catalytic activity">
    <reaction evidence="14">
        <text>L-threonyl-[protein] + ATP = O-phospho-L-threonyl-[protein] + ADP + H(+)</text>
        <dbReference type="Rhea" id="RHEA:46608"/>
        <dbReference type="Rhea" id="RHEA-COMP:11060"/>
        <dbReference type="Rhea" id="RHEA-COMP:11605"/>
        <dbReference type="ChEBI" id="CHEBI:15378"/>
        <dbReference type="ChEBI" id="CHEBI:30013"/>
        <dbReference type="ChEBI" id="CHEBI:30616"/>
        <dbReference type="ChEBI" id="CHEBI:61977"/>
        <dbReference type="ChEBI" id="CHEBI:456216"/>
        <dbReference type="EC" id="2.7.11.1"/>
    </reaction>
</comment>
<protein>
    <recommendedName>
        <fullName evidence="2">non-specific serine/threonine protein kinase</fullName>
        <ecNumber evidence="2">2.7.11.1</ecNumber>
    </recommendedName>
</protein>
<evidence type="ECO:0000256" key="4">
    <source>
        <dbReference type="ARBA" id="ARBA00022614"/>
    </source>
</evidence>
<evidence type="ECO:0000256" key="10">
    <source>
        <dbReference type="ARBA" id="ARBA00022840"/>
    </source>
</evidence>
<gene>
    <name evidence="17" type="ORF">GIB67_011172</name>
</gene>
<comment type="subcellular location">
    <subcellularLocation>
        <location evidence="1">Membrane</location>
    </subcellularLocation>
</comment>
<evidence type="ECO:0000256" key="1">
    <source>
        <dbReference type="ARBA" id="ARBA00004370"/>
    </source>
</evidence>
<dbReference type="Proteomes" id="UP000541444">
    <property type="component" value="Unassembled WGS sequence"/>
</dbReference>
<keyword evidence="18" id="KW-1185">Reference proteome</keyword>
<accession>A0A7J7NCT4</accession>
<keyword evidence="10" id="KW-0067">ATP-binding</keyword>
<keyword evidence="8" id="KW-0547">Nucleotide-binding</keyword>
<proteinExistence type="predicted"/>
<dbReference type="Pfam" id="PF08263">
    <property type="entry name" value="LRRNT_2"/>
    <property type="match status" value="1"/>
</dbReference>
<dbReference type="InterPro" id="IPR013210">
    <property type="entry name" value="LRR_N_plant-typ"/>
</dbReference>
<evidence type="ECO:0000313" key="17">
    <source>
        <dbReference type="EMBL" id="KAF6164782.1"/>
    </source>
</evidence>
<evidence type="ECO:0000256" key="7">
    <source>
        <dbReference type="ARBA" id="ARBA00022737"/>
    </source>
</evidence>
<evidence type="ECO:0000256" key="2">
    <source>
        <dbReference type="ARBA" id="ARBA00012513"/>
    </source>
</evidence>
<dbReference type="SUPFAM" id="SSF52058">
    <property type="entry name" value="L domain-like"/>
    <property type="match status" value="2"/>
</dbReference>
<dbReference type="EMBL" id="JACGCM010000909">
    <property type="protein sequence ID" value="KAF6164782.1"/>
    <property type="molecule type" value="Genomic_DNA"/>
</dbReference>
<dbReference type="Gene3D" id="3.80.10.10">
    <property type="entry name" value="Ribonuclease Inhibitor"/>
    <property type="match status" value="3"/>
</dbReference>
<dbReference type="GO" id="GO:0005524">
    <property type="term" value="F:ATP binding"/>
    <property type="evidence" value="ECO:0007669"/>
    <property type="project" value="UniProtKB-KW"/>
</dbReference>
<sequence length="372" mass="41360">MHFWLQPRFLDNYDETNTAVSISIKSPPPYTCSKISGFRFNSRVSAQFRRRGTVYAVSVFCCFVVLLDAQVTDPSEVSGLRLIKKRLVDPLKFLNSWSKGDPCTSNWMGISCLNSTASDGYLHVEYLQLLNMNLSGTLAPELDQLSHVKIINFLWNNISGNIPNEIGNITSLELLLLSGNTLSGSLPDEIGNLPNLDRIQVDSNCLSGTIPKSWANLNNTVHFHMNNNSFSGQIPPELSQLPRVAHFLLDNNNFSGYLPPEFSKLPHLIILQLDNNHFTGTEIPASYGNFSKLVKLSLRNCSLQGTIPDLSGIINSDLLAYYCHRDLSWNKLIGSAPSNQLSQNMTTIILSGNKLNGSIPSNFSHLPHLQRL</sequence>
<evidence type="ECO:0000256" key="12">
    <source>
        <dbReference type="ARBA" id="ARBA00023170"/>
    </source>
</evidence>
<evidence type="ECO:0000259" key="16">
    <source>
        <dbReference type="Pfam" id="PF08263"/>
    </source>
</evidence>
<dbReference type="FunFam" id="3.80.10.10:FF:000387">
    <property type="entry name" value="Probable LRR receptor-like serine/threonine-protein kinase At1g06840"/>
    <property type="match status" value="1"/>
</dbReference>
<reference evidence="17 18" key="1">
    <citation type="journal article" date="2020" name="IScience">
        <title>Genome Sequencing of the Endangered Kingdonia uniflora (Circaeasteraceae, Ranunculales) Reveals Potential Mechanisms of Evolutionary Specialization.</title>
        <authorList>
            <person name="Sun Y."/>
            <person name="Deng T."/>
            <person name="Zhang A."/>
            <person name="Moore M.J."/>
            <person name="Landis J.B."/>
            <person name="Lin N."/>
            <person name="Zhang H."/>
            <person name="Zhang X."/>
            <person name="Huang J."/>
            <person name="Zhang X."/>
            <person name="Sun H."/>
            <person name="Wang H."/>
        </authorList>
    </citation>
    <scope>NUCLEOTIDE SEQUENCE [LARGE SCALE GENOMIC DNA]</scope>
    <source>
        <strain evidence="17">TB1705</strain>
        <tissue evidence="17">Leaf</tissue>
    </source>
</reference>
<evidence type="ECO:0000256" key="3">
    <source>
        <dbReference type="ARBA" id="ARBA00022527"/>
    </source>
</evidence>
<dbReference type="Pfam" id="PF00560">
    <property type="entry name" value="LRR_1"/>
    <property type="match status" value="5"/>
</dbReference>
<evidence type="ECO:0000256" key="14">
    <source>
        <dbReference type="ARBA" id="ARBA00047899"/>
    </source>
</evidence>
<evidence type="ECO:0000256" key="11">
    <source>
        <dbReference type="ARBA" id="ARBA00023136"/>
    </source>
</evidence>
<keyword evidence="3" id="KW-0723">Serine/threonine-protein kinase</keyword>
<dbReference type="PANTHER" id="PTHR45974:SF134">
    <property type="entry name" value="OS01G0960400 PROTEIN"/>
    <property type="match status" value="1"/>
</dbReference>
<evidence type="ECO:0000313" key="18">
    <source>
        <dbReference type="Proteomes" id="UP000541444"/>
    </source>
</evidence>
<comment type="catalytic activity">
    <reaction evidence="15">
        <text>L-seryl-[protein] + ATP = O-phospho-L-seryl-[protein] + ADP + H(+)</text>
        <dbReference type="Rhea" id="RHEA:17989"/>
        <dbReference type="Rhea" id="RHEA-COMP:9863"/>
        <dbReference type="Rhea" id="RHEA-COMP:11604"/>
        <dbReference type="ChEBI" id="CHEBI:15378"/>
        <dbReference type="ChEBI" id="CHEBI:29999"/>
        <dbReference type="ChEBI" id="CHEBI:30616"/>
        <dbReference type="ChEBI" id="CHEBI:83421"/>
        <dbReference type="ChEBI" id="CHEBI:456216"/>
        <dbReference type="EC" id="2.7.11.1"/>
    </reaction>
</comment>
<dbReference type="OrthoDB" id="2020077at2759"/>
<evidence type="ECO:0000256" key="15">
    <source>
        <dbReference type="ARBA" id="ARBA00048679"/>
    </source>
</evidence>
<keyword evidence="11" id="KW-0472">Membrane</keyword>
<keyword evidence="12" id="KW-0675">Receptor</keyword>
<keyword evidence="7" id="KW-0677">Repeat</keyword>
<evidence type="ECO:0000256" key="6">
    <source>
        <dbReference type="ARBA" id="ARBA00022729"/>
    </source>
</evidence>
<feature type="domain" description="Leucine-rich repeat-containing N-terminal plant-type" evidence="16">
    <location>
        <begin position="74"/>
        <end position="112"/>
    </location>
</feature>
<comment type="caution">
    <text evidence="17">The sequence shown here is derived from an EMBL/GenBank/DDBJ whole genome shotgun (WGS) entry which is preliminary data.</text>
</comment>
<organism evidence="17 18">
    <name type="scientific">Kingdonia uniflora</name>
    <dbReference type="NCBI Taxonomy" id="39325"/>
    <lineage>
        <taxon>Eukaryota</taxon>
        <taxon>Viridiplantae</taxon>
        <taxon>Streptophyta</taxon>
        <taxon>Embryophyta</taxon>
        <taxon>Tracheophyta</taxon>
        <taxon>Spermatophyta</taxon>
        <taxon>Magnoliopsida</taxon>
        <taxon>Ranunculales</taxon>
        <taxon>Circaeasteraceae</taxon>
        <taxon>Kingdonia</taxon>
    </lineage>
</organism>
<dbReference type="GO" id="GO:0016020">
    <property type="term" value="C:membrane"/>
    <property type="evidence" value="ECO:0007669"/>
    <property type="project" value="UniProtKB-SubCell"/>
</dbReference>
<dbReference type="EC" id="2.7.11.1" evidence="2"/>
<keyword evidence="4" id="KW-0433">Leucine-rich repeat</keyword>
<evidence type="ECO:0000256" key="5">
    <source>
        <dbReference type="ARBA" id="ARBA00022679"/>
    </source>
</evidence>
<evidence type="ECO:0000256" key="9">
    <source>
        <dbReference type="ARBA" id="ARBA00022777"/>
    </source>
</evidence>
<evidence type="ECO:0000256" key="13">
    <source>
        <dbReference type="ARBA" id="ARBA00023180"/>
    </source>
</evidence>
<dbReference type="AlphaFoldDB" id="A0A7J7NCT4"/>